<evidence type="ECO:0000259" key="14">
    <source>
        <dbReference type="Pfam" id="PF08544"/>
    </source>
</evidence>
<evidence type="ECO:0000256" key="9">
    <source>
        <dbReference type="ARBA" id="ARBA00022777"/>
    </source>
</evidence>
<feature type="domain" description="GHMP kinase N-terminal" evidence="13">
    <location>
        <begin position="126"/>
        <end position="208"/>
    </location>
</feature>
<dbReference type="InterPro" id="IPR006203">
    <property type="entry name" value="GHMP_knse_ATP-bd_CS"/>
</dbReference>
<dbReference type="GO" id="GO:0009088">
    <property type="term" value="P:threonine biosynthetic process"/>
    <property type="evidence" value="ECO:0007669"/>
    <property type="project" value="UniProtKB-KW"/>
</dbReference>
<evidence type="ECO:0000256" key="3">
    <source>
        <dbReference type="ARBA" id="ARBA00012078"/>
    </source>
</evidence>
<protein>
    <recommendedName>
        <fullName evidence="4">Homoserine kinase</fullName>
        <ecNumber evidence="3">2.7.1.39</ecNumber>
    </recommendedName>
</protein>
<evidence type="ECO:0000256" key="10">
    <source>
        <dbReference type="ARBA" id="ARBA00022840"/>
    </source>
</evidence>
<comment type="similarity">
    <text evidence="2">Belongs to the GHMP kinase family. Homoserine kinase subfamily.</text>
</comment>
<dbReference type="Proteomes" id="UP001231189">
    <property type="component" value="Unassembled WGS sequence"/>
</dbReference>
<evidence type="ECO:0000256" key="7">
    <source>
        <dbReference type="ARBA" id="ARBA00022697"/>
    </source>
</evidence>
<dbReference type="PANTHER" id="PTHR20861">
    <property type="entry name" value="HOMOSERINE/4-DIPHOSPHOCYTIDYL-2-C-METHYL-D-ERYTHRITOL KINASE"/>
    <property type="match status" value="1"/>
</dbReference>
<sequence length="377" mass="37799">MATAAASPATAPSSFPSTARKSTLPTLRVSRKLKLAPSALSSDPSPAFRSVTAFAPATVANLGPGFDFLGCAVAEASLSLGDTITATLDPALPPGTVAISAVTSPARPDLAARLSRDPLRNCAGIAAAATLRALGIRSHAVSLELAKGLPLGSGLGSSAASAAAAVKAVDALFGSLLSPHELVLAGLESEKAVSGFHADNIAPAILGGFVLVQSYDPFKLVQLPCPPSLRLCFVLVTPDFEAPTSKMRAALPKHVDIGQHVRNASQAAALVASVLLGDAAGIGSAMSSDGIVEPTRAPLIPGMAAVKAAALEAGALGCTISGAGPTAVAVIQGDEKGEQIARRMIDAFWSAGKLKATATIAQLDRAGARVISTSRLE</sequence>
<dbReference type="AlphaFoldDB" id="A0AAD8U049"/>
<accession>A0AAD8U049</accession>
<keyword evidence="7" id="KW-0791">Threonine biosynthesis</keyword>
<dbReference type="GO" id="GO:0005524">
    <property type="term" value="F:ATP binding"/>
    <property type="evidence" value="ECO:0007669"/>
    <property type="project" value="UniProtKB-KW"/>
</dbReference>
<evidence type="ECO:0000256" key="6">
    <source>
        <dbReference type="ARBA" id="ARBA00022679"/>
    </source>
</evidence>
<dbReference type="PRINTS" id="PR00958">
    <property type="entry name" value="HOMSERKINASE"/>
</dbReference>
<comment type="pathway">
    <text evidence="1">Amino-acid biosynthesis; L-threonine biosynthesis; L-threonine from L-aspartate: step 4/5.</text>
</comment>
<dbReference type="InterPro" id="IPR000870">
    <property type="entry name" value="Homoserine_kinase"/>
</dbReference>
<keyword evidence="5" id="KW-0028">Amino-acid biosynthesis</keyword>
<dbReference type="HAMAP" id="MF_00384">
    <property type="entry name" value="Homoser_kinase"/>
    <property type="match status" value="1"/>
</dbReference>
<name>A0AAD8U049_LOLMU</name>
<evidence type="ECO:0000313" key="15">
    <source>
        <dbReference type="EMBL" id="KAK1695054.1"/>
    </source>
</evidence>
<dbReference type="Pfam" id="PF08544">
    <property type="entry name" value="GHMP_kinases_C"/>
    <property type="match status" value="1"/>
</dbReference>
<keyword evidence="16" id="KW-1185">Reference proteome</keyword>
<dbReference type="Gene3D" id="3.30.230.10">
    <property type="match status" value="1"/>
</dbReference>
<evidence type="ECO:0000256" key="5">
    <source>
        <dbReference type="ARBA" id="ARBA00022605"/>
    </source>
</evidence>
<dbReference type="SUPFAM" id="SSF55060">
    <property type="entry name" value="GHMP Kinase, C-terminal domain"/>
    <property type="match status" value="1"/>
</dbReference>
<feature type="compositionally biased region" description="Low complexity" evidence="12">
    <location>
        <begin position="1"/>
        <end position="19"/>
    </location>
</feature>
<comment type="catalytic activity">
    <reaction evidence="11">
        <text>L-homoserine + ATP = O-phospho-L-homoserine + ADP + H(+)</text>
        <dbReference type="Rhea" id="RHEA:13985"/>
        <dbReference type="ChEBI" id="CHEBI:15378"/>
        <dbReference type="ChEBI" id="CHEBI:30616"/>
        <dbReference type="ChEBI" id="CHEBI:57476"/>
        <dbReference type="ChEBI" id="CHEBI:57590"/>
        <dbReference type="ChEBI" id="CHEBI:456216"/>
        <dbReference type="EC" id="2.7.1.39"/>
    </reaction>
    <physiologicalReaction direction="left-to-right" evidence="11">
        <dbReference type="Rhea" id="RHEA:13986"/>
    </physiologicalReaction>
</comment>
<keyword evidence="10" id="KW-0067">ATP-binding</keyword>
<keyword evidence="6" id="KW-0808">Transferase</keyword>
<dbReference type="NCBIfam" id="TIGR00191">
    <property type="entry name" value="thrB"/>
    <property type="match status" value="1"/>
</dbReference>
<evidence type="ECO:0000256" key="11">
    <source>
        <dbReference type="ARBA" id="ARBA00049913"/>
    </source>
</evidence>
<keyword evidence="8" id="KW-0547">Nucleotide-binding</keyword>
<dbReference type="InterPro" id="IPR036554">
    <property type="entry name" value="GHMP_kinase_C_sf"/>
</dbReference>
<dbReference type="NCBIfam" id="NF002288">
    <property type="entry name" value="PRK01212.1-4"/>
    <property type="match status" value="1"/>
</dbReference>
<evidence type="ECO:0000313" key="16">
    <source>
        <dbReference type="Proteomes" id="UP001231189"/>
    </source>
</evidence>
<evidence type="ECO:0000256" key="2">
    <source>
        <dbReference type="ARBA" id="ARBA00007370"/>
    </source>
</evidence>
<feature type="domain" description="GHMP kinase C-terminal" evidence="14">
    <location>
        <begin position="274"/>
        <end position="348"/>
    </location>
</feature>
<gene>
    <name evidence="15" type="ORF">QYE76_011751</name>
</gene>
<organism evidence="15 16">
    <name type="scientific">Lolium multiflorum</name>
    <name type="common">Italian ryegrass</name>
    <name type="synonym">Lolium perenne subsp. multiflorum</name>
    <dbReference type="NCBI Taxonomy" id="4521"/>
    <lineage>
        <taxon>Eukaryota</taxon>
        <taxon>Viridiplantae</taxon>
        <taxon>Streptophyta</taxon>
        <taxon>Embryophyta</taxon>
        <taxon>Tracheophyta</taxon>
        <taxon>Spermatophyta</taxon>
        <taxon>Magnoliopsida</taxon>
        <taxon>Liliopsida</taxon>
        <taxon>Poales</taxon>
        <taxon>Poaceae</taxon>
        <taxon>BOP clade</taxon>
        <taxon>Pooideae</taxon>
        <taxon>Poodae</taxon>
        <taxon>Poeae</taxon>
        <taxon>Poeae Chloroplast Group 2 (Poeae type)</taxon>
        <taxon>Loliodinae</taxon>
        <taxon>Loliinae</taxon>
        <taxon>Lolium</taxon>
    </lineage>
</organism>
<evidence type="ECO:0000256" key="1">
    <source>
        <dbReference type="ARBA" id="ARBA00005015"/>
    </source>
</evidence>
<dbReference type="InterPro" id="IPR020568">
    <property type="entry name" value="Ribosomal_Su5_D2-typ_SF"/>
</dbReference>
<dbReference type="InterPro" id="IPR014721">
    <property type="entry name" value="Ribsml_uS5_D2-typ_fold_subgr"/>
</dbReference>
<dbReference type="PROSITE" id="PS00627">
    <property type="entry name" value="GHMP_KINASES_ATP"/>
    <property type="match status" value="1"/>
</dbReference>
<proteinExistence type="inferred from homology"/>
<evidence type="ECO:0000259" key="13">
    <source>
        <dbReference type="Pfam" id="PF00288"/>
    </source>
</evidence>
<dbReference type="EC" id="2.7.1.39" evidence="3"/>
<dbReference type="EMBL" id="JAUUTY010000001">
    <property type="protein sequence ID" value="KAK1695054.1"/>
    <property type="molecule type" value="Genomic_DNA"/>
</dbReference>
<feature type="region of interest" description="Disordered" evidence="12">
    <location>
        <begin position="1"/>
        <end position="23"/>
    </location>
</feature>
<evidence type="ECO:0000256" key="4">
    <source>
        <dbReference type="ARBA" id="ARBA00017858"/>
    </source>
</evidence>
<dbReference type="SUPFAM" id="SSF54211">
    <property type="entry name" value="Ribosomal protein S5 domain 2-like"/>
    <property type="match status" value="1"/>
</dbReference>
<dbReference type="Gene3D" id="3.30.70.890">
    <property type="entry name" value="GHMP kinase, C-terminal domain"/>
    <property type="match status" value="1"/>
</dbReference>
<dbReference type="GO" id="GO:0004413">
    <property type="term" value="F:homoserine kinase activity"/>
    <property type="evidence" value="ECO:0007669"/>
    <property type="project" value="UniProtKB-EC"/>
</dbReference>
<evidence type="ECO:0000256" key="8">
    <source>
        <dbReference type="ARBA" id="ARBA00022741"/>
    </source>
</evidence>
<reference evidence="15" key="1">
    <citation type="submission" date="2023-07" db="EMBL/GenBank/DDBJ databases">
        <title>A chromosome-level genome assembly of Lolium multiflorum.</title>
        <authorList>
            <person name="Chen Y."/>
            <person name="Copetti D."/>
            <person name="Kolliker R."/>
            <person name="Studer B."/>
        </authorList>
    </citation>
    <scope>NUCLEOTIDE SEQUENCE</scope>
    <source>
        <strain evidence="15">02402/16</strain>
        <tissue evidence="15">Leaf</tissue>
    </source>
</reference>
<keyword evidence="9" id="KW-0418">Kinase</keyword>
<dbReference type="PANTHER" id="PTHR20861:SF1">
    <property type="entry name" value="HOMOSERINE KINASE"/>
    <property type="match status" value="1"/>
</dbReference>
<comment type="caution">
    <text evidence="15">The sequence shown here is derived from an EMBL/GenBank/DDBJ whole genome shotgun (WGS) entry which is preliminary data.</text>
</comment>
<evidence type="ECO:0000256" key="12">
    <source>
        <dbReference type="SAM" id="MobiDB-lite"/>
    </source>
</evidence>
<dbReference type="Pfam" id="PF00288">
    <property type="entry name" value="GHMP_kinases_N"/>
    <property type="match status" value="1"/>
</dbReference>
<dbReference type="InterPro" id="IPR013750">
    <property type="entry name" value="GHMP_kinase_C_dom"/>
</dbReference>
<dbReference type="InterPro" id="IPR006204">
    <property type="entry name" value="GHMP_kinase_N_dom"/>
</dbReference>